<feature type="region of interest" description="Disordered" evidence="1">
    <location>
        <begin position="1"/>
        <end position="35"/>
    </location>
</feature>
<name>A0A0D2IYA0_9EURO</name>
<feature type="compositionally biased region" description="Polar residues" evidence="1">
    <location>
        <begin position="11"/>
        <end position="23"/>
    </location>
</feature>
<organism evidence="2 3">
    <name type="scientific">Rhinocladiella mackenziei CBS 650.93</name>
    <dbReference type="NCBI Taxonomy" id="1442369"/>
    <lineage>
        <taxon>Eukaryota</taxon>
        <taxon>Fungi</taxon>
        <taxon>Dikarya</taxon>
        <taxon>Ascomycota</taxon>
        <taxon>Pezizomycotina</taxon>
        <taxon>Eurotiomycetes</taxon>
        <taxon>Chaetothyriomycetidae</taxon>
        <taxon>Chaetothyriales</taxon>
        <taxon>Herpotrichiellaceae</taxon>
        <taxon>Rhinocladiella</taxon>
    </lineage>
</organism>
<dbReference type="VEuPathDB" id="FungiDB:Z518_09251"/>
<reference evidence="2 3" key="1">
    <citation type="submission" date="2015-01" db="EMBL/GenBank/DDBJ databases">
        <title>The Genome Sequence of Rhinocladiella mackenzie CBS 650.93.</title>
        <authorList>
            <consortium name="The Broad Institute Genomics Platform"/>
            <person name="Cuomo C."/>
            <person name="de Hoog S."/>
            <person name="Gorbushina A."/>
            <person name="Stielow B."/>
            <person name="Teixiera M."/>
            <person name="Abouelleil A."/>
            <person name="Chapman S.B."/>
            <person name="Priest M."/>
            <person name="Young S.K."/>
            <person name="Wortman J."/>
            <person name="Nusbaum C."/>
            <person name="Birren B."/>
        </authorList>
    </citation>
    <scope>NUCLEOTIDE SEQUENCE [LARGE SCALE GENOMIC DNA]</scope>
    <source>
        <strain evidence="2 3">CBS 650.93</strain>
    </source>
</reference>
<accession>A0A0D2IYA0</accession>
<dbReference type="GeneID" id="25297322"/>
<evidence type="ECO:0000313" key="3">
    <source>
        <dbReference type="Proteomes" id="UP000053617"/>
    </source>
</evidence>
<dbReference type="AlphaFoldDB" id="A0A0D2IYA0"/>
<dbReference type="HOGENOM" id="CLU_1533406_0_0_1"/>
<dbReference type="RefSeq" id="XP_013268661.1">
    <property type="nucleotide sequence ID" value="XM_013413207.1"/>
</dbReference>
<sequence>MPEHEGAVPSSYEQHSPIDNSPLETEKHPASIKPIRKSSLQRLKAEKDKDCYLILLNRLKETIEERGSNSSDNGDLEIWCWCKKGDNGGISVELGIPGRLSVLLTAVDLRKCLDCAFPKLLEFIKELHPNSRVNKDTLVVARIVGMFDGLHSNASVGAHHGQTGHKLLRDGTLDV</sequence>
<proteinExistence type="predicted"/>
<protein>
    <submittedName>
        <fullName evidence="2">Uncharacterized protein</fullName>
    </submittedName>
</protein>
<keyword evidence="3" id="KW-1185">Reference proteome</keyword>
<gene>
    <name evidence="2" type="ORF">Z518_09251</name>
</gene>
<dbReference type="EMBL" id="KN847481">
    <property type="protein sequence ID" value="KIX01525.1"/>
    <property type="molecule type" value="Genomic_DNA"/>
</dbReference>
<evidence type="ECO:0000256" key="1">
    <source>
        <dbReference type="SAM" id="MobiDB-lite"/>
    </source>
</evidence>
<evidence type="ECO:0000313" key="2">
    <source>
        <dbReference type="EMBL" id="KIX01525.1"/>
    </source>
</evidence>
<dbReference type="Proteomes" id="UP000053617">
    <property type="component" value="Unassembled WGS sequence"/>
</dbReference>